<name>A0ABV8A892_9DEIO</name>
<organism evidence="1 2">
    <name type="scientific">Deinococcus antarcticus</name>
    <dbReference type="NCBI Taxonomy" id="1298767"/>
    <lineage>
        <taxon>Bacteria</taxon>
        <taxon>Thermotogati</taxon>
        <taxon>Deinococcota</taxon>
        <taxon>Deinococci</taxon>
        <taxon>Deinococcales</taxon>
        <taxon>Deinococcaceae</taxon>
        <taxon>Deinococcus</taxon>
    </lineage>
</organism>
<evidence type="ECO:0000313" key="1">
    <source>
        <dbReference type="EMBL" id="MFC3861546.1"/>
    </source>
</evidence>
<dbReference type="RefSeq" id="WP_380078553.1">
    <property type="nucleotide sequence ID" value="NZ_JBHRZF010000147.1"/>
</dbReference>
<accession>A0ABV8A892</accession>
<gene>
    <name evidence="1" type="ORF">ACFOPQ_12335</name>
</gene>
<sequence>MTSPRPASRPIPAQPAGYVQLARYSSLTHLWRVIAGAERMGREVTLVRGDTEETARRKISGYALANAGTFIDTTPILRDLEDGFDVHPALVALLAGDTEPLKTELNAHHELQLDFTIALAANRDFICRPDFRFVPIVKGLSDLPSHLKLRARRFSRDEINMLLLRACGMA</sequence>
<proteinExistence type="predicted"/>
<evidence type="ECO:0000313" key="2">
    <source>
        <dbReference type="Proteomes" id="UP001595748"/>
    </source>
</evidence>
<protein>
    <submittedName>
        <fullName evidence="1">Uncharacterized protein</fullName>
    </submittedName>
</protein>
<dbReference type="EMBL" id="JBHRZF010000147">
    <property type="protein sequence ID" value="MFC3861546.1"/>
    <property type="molecule type" value="Genomic_DNA"/>
</dbReference>
<keyword evidence="2" id="KW-1185">Reference proteome</keyword>
<dbReference type="Proteomes" id="UP001595748">
    <property type="component" value="Unassembled WGS sequence"/>
</dbReference>
<reference evidence="2" key="1">
    <citation type="journal article" date="2019" name="Int. J. Syst. Evol. Microbiol.">
        <title>The Global Catalogue of Microorganisms (GCM) 10K type strain sequencing project: providing services to taxonomists for standard genome sequencing and annotation.</title>
        <authorList>
            <consortium name="The Broad Institute Genomics Platform"/>
            <consortium name="The Broad Institute Genome Sequencing Center for Infectious Disease"/>
            <person name="Wu L."/>
            <person name="Ma J."/>
        </authorList>
    </citation>
    <scope>NUCLEOTIDE SEQUENCE [LARGE SCALE GENOMIC DNA]</scope>
    <source>
        <strain evidence="2">CCTCC AB 2013263</strain>
    </source>
</reference>
<comment type="caution">
    <text evidence="1">The sequence shown here is derived from an EMBL/GenBank/DDBJ whole genome shotgun (WGS) entry which is preliminary data.</text>
</comment>